<dbReference type="Proteomes" id="UP000324800">
    <property type="component" value="Unassembled WGS sequence"/>
</dbReference>
<name>A0A5J4VF56_9EUKA</name>
<proteinExistence type="predicted"/>
<accession>A0A5J4VF56</accession>
<dbReference type="EMBL" id="SNRW01007465">
    <property type="protein sequence ID" value="KAA6381201.1"/>
    <property type="molecule type" value="Genomic_DNA"/>
</dbReference>
<feature type="region of interest" description="Disordered" evidence="1">
    <location>
        <begin position="13"/>
        <end position="33"/>
    </location>
</feature>
<evidence type="ECO:0000313" key="2">
    <source>
        <dbReference type="EMBL" id="KAA6381201.1"/>
    </source>
</evidence>
<gene>
    <name evidence="2" type="ORF">EZS28_023271</name>
</gene>
<evidence type="ECO:0000313" key="3">
    <source>
        <dbReference type="Proteomes" id="UP000324800"/>
    </source>
</evidence>
<evidence type="ECO:0000256" key="1">
    <source>
        <dbReference type="SAM" id="MobiDB-lite"/>
    </source>
</evidence>
<reference evidence="2 3" key="1">
    <citation type="submission" date="2019-03" db="EMBL/GenBank/DDBJ databases">
        <title>Single cell metagenomics reveals metabolic interactions within the superorganism composed of flagellate Streblomastix strix and complex community of Bacteroidetes bacteria on its surface.</title>
        <authorList>
            <person name="Treitli S.C."/>
            <person name="Kolisko M."/>
            <person name="Husnik F."/>
            <person name="Keeling P."/>
            <person name="Hampl V."/>
        </authorList>
    </citation>
    <scope>NUCLEOTIDE SEQUENCE [LARGE SCALE GENOMIC DNA]</scope>
    <source>
        <strain evidence="2">ST1C</strain>
    </source>
</reference>
<protein>
    <submittedName>
        <fullName evidence="2">Uncharacterized protein</fullName>
    </submittedName>
</protein>
<sequence>MALDDLQEHFTSVANENQTNSDSDHRCESNGMWSSTESESIRTAWSFIMEKVDETSIEQLKRSESNSLCIEEVQAAAINSRLINNLVRQPSCSYESQVEGLYGSIFNNNEEKCIEAMLLGQIIHPVHIVGLYNKKTATMRRFETAGDYQIRSSYLTTSLQQLDLSLQEGIFATKNAKCEMYYSPAQKCIAAGTGGLQVIWSNKTILINSPLAPIGKVVQKLRIVSNCTAVVISVDWSIQQWFQQLLNMATNYVILDNFERIFKDGYSMKYRKGKLPSGRVILYMIKTGEETQSSINQRHPNIQIQKNKKL</sequence>
<dbReference type="AlphaFoldDB" id="A0A5J4VF56"/>
<organism evidence="2 3">
    <name type="scientific">Streblomastix strix</name>
    <dbReference type="NCBI Taxonomy" id="222440"/>
    <lineage>
        <taxon>Eukaryota</taxon>
        <taxon>Metamonada</taxon>
        <taxon>Preaxostyla</taxon>
        <taxon>Oxymonadida</taxon>
        <taxon>Streblomastigidae</taxon>
        <taxon>Streblomastix</taxon>
    </lineage>
</organism>
<comment type="caution">
    <text evidence="2">The sequence shown here is derived from an EMBL/GenBank/DDBJ whole genome shotgun (WGS) entry which is preliminary data.</text>
</comment>